<dbReference type="PROSITE" id="PS51682">
    <property type="entry name" value="SAM_OMT_I"/>
    <property type="match status" value="1"/>
</dbReference>
<feature type="binding site" evidence="4">
    <location>
        <position position="65"/>
    </location>
    <ligand>
        <name>S-adenosyl-L-methionine</name>
        <dbReference type="ChEBI" id="CHEBI:59789"/>
    </ligand>
</feature>
<proteinExistence type="inferred from homology"/>
<feature type="binding site" evidence="4">
    <location>
        <begin position="141"/>
        <end position="142"/>
    </location>
    <ligand>
        <name>S-adenosyl-L-methionine</name>
        <dbReference type="ChEBI" id="CHEBI:59789"/>
    </ligand>
</feature>
<dbReference type="Gene3D" id="3.40.50.150">
    <property type="entry name" value="Vaccinia Virus protein VP39"/>
    <property type="match status" value="1"/>
</dbReference>
<dbReference type="Proteomes" id="UP000051638">
    <property type="component" value="Unassembled WGS sequence"/>
</dbReference>
<dbReference type="InterPro" id="IPR043675">
    <property type="entry name" value="TrmR_methyltr"/>
</dbReference>
<sequence length="244" mass="27274">MLILLAENFMKDIFKESRNGMRNEMMRRPIIKPAVLEFLRHKTPPLPGQLGALEKQAHEKGIPIIPHETVTFMQTLFNLKQPRMVLEIGTAIGFSASLFATCMGPTGRVVTIDRYPLMVSRAQQNIKTLGLKKQIKIIAGDAATVLPTLNLQCDFIFMDSAKAKYLAFLPDCLRLLKTDGVLLIDDIFQGGTILQPENCIPRRNRAIHRNLNALLEHVFNATTLSATILPLGDGILMITKQQTD</sequence>
<evidence type="ECO:0000256" key="4">
    <source>
        <dbReference type="HAMAP-Rule" id="MF_02217"/>
    </source>
</evidence>
<dbReference type="PATRIC" id="fig|1423796.3.peg.2038"/>
<dbReference type="GO" id="GO:0008757">
    <property type="term" value="F:S-adenosylmethionine-dependent methyltransferase activity"/>
    <property type="evidence" value="ECO:0007669"/>
    <property type="project" value="TreeGrafter"/>
</dbReference>
<dbReference type="CDD" id="cd02440">
    <property type="entry name" value="AdoMet_MTases"/>
    <property type="match status" value="1"/>
</dbReference>
<comment type="caution">
    <text evidence="4">Lacks conserved residue(s) required for the propagation of feature annotation.</text>
</comment>
<dbReference type="GO" id="GO:0016300">
    <property type="term" value="F:tRNA (uridine) methyltransferase activity"/>
    <property type="evidence" value="ECO:0007669"/>
    <property type="project" value="UniProtKB-UniRule"/>
</dbReference>
<name>A0A0R2D991_9LACO</name>
<keyword evidence="4" id="KW-0819">tRNA processing</keyword>
<dbReference type="SUPFAM" id="SSF53335">
    <property type="entry name" value="S-adenosyl-L-methionine-dependent methyltransferases"/>
    <property type="match status" value="1"/>
</dbReference>
<feature type="binding site" evidence="4">
    <location>
        <position position="159"/>
    </location>
    <ligand>
        <name>S-adenosyl-L-methionine</name>
        <dbReference type="ChEBI" id="CHEBI:59789"/>
    </ligand>
</feature>
<feature type="binding site" evidence="4">
    <location>
        <position position="113"/>
    </location>
    <ligand>
        <name>S-adenosyl-L-methionine</name>
        <dbReference type="ChEBI" id="CHEBI:59789"/>
    </ligand>
</feature>
<accession>A0A0R2D991</accession>
<dbReference type="InterPro" id="IPR002935">
    <property type="entry name" value="SAM_O-MeTrfase"/>
</dbReference>
<dbReference type="HAMAP" id="MF_02217">
    <property type="entry name" value="TrmR_methyltr"/>
    <property type="match status" value="1"/>
</dbReference>
<dbReference type="InterPro" id="IPR050362">
    <property type="entry name" value="Cation-dep_OMT"/>
</dbReference>
<dbReference type="PANTHER" id="PTHR10509:SF14">
    <property type="entry name" value="CAFFEOYL-COA O-METHYLTRANSFERASE 3-RELATED"/>
    <property type="match status" value="1"/>
</dbReference>
<keyword evidence="2 4" id="KW-0808">Transferase</keyword>
<evidence type="ECO:0000256" key="2">
    <source>
        <dbReference type="ARBA" id="ARBA00022679"/>
    </source>
</evidence>
<evidence type="ECO:0000256" key="1">
    <source>
        <dbReference type="ARBA" id="ARBA00022603"/>
    </source>
</evidence>
<gene>
    <name evidence="4" type="primary">trmR</name>
    <name evidence="5" type="ORF">FC24_GL002009</name>
</gene>
<comment type="function">
    <text evidence="4">Catalyzes the methylation of 5-hydroxyuridine (ho5U) to form 5-methoxyuridine (mo5U) at position 34 in tRNAs.</text>
</comment>
<dbReference type="PANTHER" id="PTHR10509">
    <property type="entry name" value="O-METHYLTRANSFERASE-RELATED"/>
    <property type="match status" value="1"/>
</dbReference>
<dbReference type="STRING" id="1423796.FC24_GL002009"/>
<evidence type="ECO:0000256" key="3">
    <source>
        <dbReference type="ARBA" id="ARBA00022691"/>
    </source>
</evidence>
<organism evidence="5 6">
    <name type="scientific">Loigolactobacillus rennini DSM 20253</name>
    <dbReference type="NCBI Taxonomy" id="1423796"/>
    <lineage>
        <taxon>Bacteria</taxon>
        <taxon>Bacillati</taxon>
        <taxon>Bacillota</taxon>
        <taxon>Bacilli</taxon>
        <taxon>Lactobacillales</taxon>
        <taxon>Lactobacillaceae</taxon>
        <taxon>Loigolactobacillus</taxon>
    </lineage>
</organism>
<dbReference type="AlphaFoldDB" id="A0A0R2D991"/>
<comment type="subunit">
    <text evidence="4">Homodimer.</text>
</comment>
<protein>
    <recommendedName>
        <fullName evidence="4">tRNA 5-hydroxyuridine methyltransferase</fullName>
        <ecNumber evidence="4">2.1.1.-</ecNumber>
    </recommendedName>
    <alternativeName>
        <fullName evidence="4">ho5U methyltransferase</fullName>
    </alternativeName>
</protein>
<comment type="caution">
    <text evidence="5">The sequence shown here is derived from an EMBL/GenBank/DDBJ whole genome shotgun (WGS) entry which is preliminary data.</text>
</comment>
<dbReference type="GO" id="GO:0030488">
    <property type="term" value="P:tRNA methylation"/>
    <property type="evidence" value="ECO:0007669"/>
    <property type="project" value="UniProtKB-UniRule"/>
</dbReference>
<feature type="binding site" evidence="4">
    <location>
        <position position="95"/>
    </location>
    <ligand>
        <name>S-adenosyl-L-methionine</name>
        <dbReference type="ChEBI" id="CHEBI:59789"/>
    </ligand>
</feature>
<dbReference type="InterPro" id="IPR029063">
    <property type="entry name" value="SAM-dependent_MTases_sf"/>
</dbReference>
<evidence type="ECO:0000313" key="5">
    <source>
        <dbReference type="EMBL" id="KRM99706.1"/>
    </source>
</evidence>
<dbReference type="Pfam" id="PF01596">
    <property type="entry name" value="Methyltransf_3"/>
    <property type="match status" value="1"/>
</dbReference>
<keyword evidence="3 4" id="KW-0949">S-adenosyl-L-methionine</keyword>
<comment type="catalytic activity">
    <reaction evidence="4">
        <text>5-hydroxyuridine(34) in tRNA + S-adenosyl-L-methionine = 5-methoxyuridine(34) in tRNA + S-adenosyl-L-homocysteine + H(+)</text>
        <dbReference type="Rhea" id="RHEA:60524"/>
        <dbReference type="Rhea" id="RHEA-COMP:13381"/>
        <dbReference type="Rhea" id="RHEA-COMP:15591"/>
        <dbReference type="ChEBI" id="CHEBI:15378"/>
        <dbReference type="ChEBI" id="CHEBI:57856"/>
        <dbReference type="ChEBI" id="CHEBI:59789"/>
        <dbReference type="ChEBI" id="CHEBI:136877"/>
        <dbReference type="ChEBI" id="CHEBI:143860"/>
    </reaction>
</comment>
<keyword evidence="1 4" id="KW-0489">Methyltransferase</keyword>
<dbReference type="EC" id="2.1.1.-" evidence="4"/>
<dbReference type="GO" id="GO:0008171">
    <property type="term" value="F:O-methyltransferase activity"/>
    <property type="evidence" value="ECO:0007669"/>
    <property type="project" value="InterPro"/>
</dbReference>
<dbReference type="EMBL" id="AYYI01000007">
    <property type="protein sequence ID" value="KRM99706.1"/>
    <property type="molecule type" value="Genomic_DNA"/>
</dbReference>
<keyword evidence="6" id="KW-1185">Reference proteome</keyword>
<evidence type="ECO:0000313" key="6">
    <source>
        <dbReference type="Proteomes" id="UP000051638"/>
    </source>
</evidence>
<comment type="similarity">
    <text evidence="4">Belongs to the class I-like SAM-binding methyltransferase superfamily. Cation-dependent O-methyltransferase family.</text>
</comment>
<reference evidence="5 6" key="1">
    <citation type="journal article" date="2015" name="Genome Announc.">
        <title>Expanding the biotechnology potential of lactobacilli through comparative genomics of 213 strains and associated genera.</title>
        <authorList>
            <person name="Sun Z."/>
            <person name="Harris H.M."/>
            <person name="McCann A."/>
            <person name="Guo C."/>
            <person name="Argimon S."/>
            <person name="Zhang W."/>
            <person name="Yang X."/>
            <person name="Jeffery I.B."/>
            <person name="Cooney J.C."/>
            <person name="Kagawa T.F."/>
            <person name="Liu W."/>
            <person name="Song Y."/>
            <person name="Salvetti E."/>
            <person name="Wrobel A."/>
            <person name="Rasinkangas P."/>
            <person name="Parkhill J."/>
            <person name="Rea M.C."/>
            <person name="O'Sullivan O."/>
            <person name="Ritari J."/>
            <person name="Douillard F.P."/>
            <person name="Paul Ross R."/>
            <person name="Yang R."/>
            <person name="Briner A.E."/>
            <person name="Felis G.E."/>
            <person name="de Vos W.M."/>
            <person name="Barrangou R."/>
            <person name="Klaenhammer T.R."/>
            <person name="Caufield P.W."/>
            <person name="Cui Y."/>
            <person name="Zhang H."/>
            <person name="O'Toole P.W."/>
        </authorList>
    </citation>
    <scope>NUCLEOTIDE SEQUENCE [LARGE SCALE GENOMIC DNA]</scope>
    <source>
        <strain evidence="5 6">DSM 20253</strain>
    </source>
</reference>